<name>A0A2U1NZF9_ARTAN</name>
<dbReference type="GO" id="GO:0012505">
    <property type="term" value="C:endomembrane system"/>
    <property type="evidence" value="ECO:0007669"/>
    <property type="project" value="UniProtKB-SubCell"/>
</dbReference>
<dbReference type="Pfam" id="PF01699">
    <property type="entry name" value="Na_Ca_ex"/>
    <property type="match status" value="1"/>
</dbReference>
<dbReference type="OrthoDB" id="1658628at2759"/>
<comment type="subcellular location">
    <subcellularLocation>
        <location evidence="1">Endomembrane system</location>
        <topology evidence="1">Multi-pass membrane protein</topology>
    </subcellularLocation>
</comment>
<gene>
    <name evidence="10" type="ORF">CTI12_AA177030</name>
</gene>
<feature type="transmembrane region" description="Helical" evidence="8">
    <location>
        <begin position="112"/>
        <end position="131"/>
    </location>
</feature>
<dbReference type="InterPro" id="IPR004713">
    <property type="entry name" value="CaH_exchang"/>
</dbReference>
<evidence type="ECO:0000256" key="2">
    <source>
        <dbReference type="ARBA" id="ARBA00022448"/>
    </source>
</evidence>
<dbReference type="InterPro" id="IPR004837">
    <property type="entry name" value="NaCa_Exmemb"/>
</dbReference>
<dbReference type="AlphaFoldDB" id="A0A2U1NZF9"/>
<evidence type="ECO:0000256" key="8">
    <source>
        <dbReference type="SAM" id="Phobius"/>
    </source>
</evidence>
<evidence type="ECO:0000256" key="6">
    <source>
        <dbReference type="ARBA" id="ARBA00023065"/>
    </source>
</evidence>
<dbReference type="GO" id="GO:0015369">
    <property type="term" value="F:calcium:proton antiporter activity"/>
    <property type="evidence" value="ECO:0007669"/>
    <property type="project" value="TreeGrafter"/>
</dbReference>
<evidence type="ECO:0000256" key="5">
    <source>
        <dbReference type="ARBA" id="ARBA00022989"/>
    </source>
</evidence>
<evidence type="ECO:0000256" key="4">
    <source>
        <dbReference type="ARBA" id="ARBA00022692"/>
    </source>
</evidence>
<evidence type="ECO:0000313" key="11">
    <source>
        <dbReference type="Proteomes" id="UP000245207"/>
    </source>
</evidence>
<evidence type="ECO:0000259" key="9">
    <source>
        <dbReference type="Pfam" id="PF01699"/>
    </source>
</evidence>
<dbReference type="SUPFAM" id="SSF161111">
    <property type="entry name" value="Cation efflux protein transmembrane domain-like"/>
    <property type="match status" value="1"/>
</dbReference>
<comment type="caution">
    <text evidence="10">The sequence shown here is derived from an EMBL/GenBank/DDBJ whole genome shotgun (WGS) entry which is preliminary data.</text>
</comment>
<accession>A0A2U1NZF9</accession>
<feature type="transmembrane region" description="Helical" evidence="8">
    <location>
        <begin position="188"/>
        <end position="206"/>
    </location>
</feature>
<keyword evidence="6" id="KW-0406">Ion transport</keyword>
<keyword evidence="4 8" id="KW-0812">Transmembrane</keyword>
<sequence length="265" mass="29773">MYHLTQVVPSSKMVKVVMKLAAYVAIILFMLLGNVASRHLSYDTSELVSDGVSNGNVAREEESFLRLKEDSSEEQCELMYGFLPCSSNIPSHQDDSYHQGEAKAKAAEKNKAIILLIIGICMLTFFAEPLVESVRKFSESVKIEPFYVSFILVPLATNARTAIAAIRAAKQKRHHTTSLTFSEIYHKVFMNNILGFFVLVSVIYFRGLTWHFSAEILVVIIVCIIMGLLVSSKSKLPNWTLLIAFPLYPLSLVVVYFVNDAFQFT</sequence>
<evidence type="ECO:0000256" key="3">
    <source>
        <dbReference type="ARBA" id="ARBA00022449"/>
    </source>
</evidence>
<dbReference type="PANTHER" id="PTHR31503:SF91">
    <property type="entry name" value="SODIUM_CALCIUM EXCHANGER MEMBRANE REGION, EF-HAND DOMAIN PAIR-RELATED"/>
    <property type="match status" value="1"/>
</dbReference>
<organism evidence="10 11">
    <name type="scientific">Artemisia annua</name>
    <name type="common">Sweet wormwood</name>
    <dbReference type="NCBI Taxonomy" id="35608"/>
    <lineage>
        <taxon>Eukaryota</taxon>
        <taxon>Viridiplantae</taxon>
        <taxon>Streptophyta</taxon>
        <taxon>Embryophyta</taxon>
        <taxon>Tracheophyta</taxon>
        <taxon>Spermatophyta</taxon>
        <taxon>Magnoliopsida</taxon>
        <taxon>eudicotyledons</taxon>
        <taxon>Gunneridae</taxon>
        <taxon>Pentapetalae</taxon>
        <taxon>asterids</taxon>
        <taxon>campanulids</taxon>
        <taxon>Asterales</taxon>
        <taxon>Asteraceae</taxon>
        <taxon>Asteroideae</taxon>
        <taxon>Anthemideae</taxon>
        <taxon>Artemisiinae</taxon>
        <taxon>Artemisia</taxon>
    </lineage>
</organism>
<keyword evidence="3" id="KW-0050">Antiport</keyword>
<keyword evidence="2" id="KW-0813">Transport</keyword>
<reference evidence="10 11" key="1">
    <citation type="journal article" date="2018" name="Mol. Plant">
        <title>The genome of Artemisia annua provides insight into the evolution of Asteraceae family and artemisinin biosynthesis.</title>
        <authorList>
            <person name="Shen Q."/>
            <person name="Zhang L."/>
            <person name="Liao Z."/>
            <person name="Wang S."/>
            <person name="Yan T."/>
            <person name="Shi P."/>
            <person name="Liu M."/>
            <person name="Fu X."/>
            <person name="Pan Q."/>
            <person name="Wang Y."/>
            <person name="Lv Z."/>
            <person name="Lu X."/>
            <person name="Zhang F."/>
            <person name="Jiang W."/>
            <person name="Ma Y."/>
            <person name="Chen M."/>
            <person name="Hao X."/>
            <person name="Li L."/>
            <person name="Tang Y."/>
            <person name="Lv G."/>
            <person name="Zhou Y."/>
            <person name="Sun X."/>
            <person name="Brodelius P.E."/>
            <person name="Rose J.K.C."/>
            <person name="Tang K."/>
        </authorList>
    </citation>
    <scope>NUCLEOTIDE SEQUENCE [LARGE SCALE GENOMIC DNA]</scope>
    <source>
        <strain evidence="11">cv. Huhao1</strain>
        <tissue evidence="10">Leaf</tissue>
    </source>
</reference>
<dbReference type="Proteomes" id="UP000245207">
    <property type="component" value="Unassembled WGS sequence"/>
</dbReference>
<feature type="transmembrane region" description="Helical" evidence="8">
    <location>
        <begin position="146"/>
        <end position="167"/>
    </location>
</feature>
<keyword evidence="11" id="KW-1185">Reference proteome</keyword>
<proteinExistence type="predicted"/>
<keyword evidence="7 8" id="KW-0472">Membrane</keyword>
<evidence type="ECO:0000256" key="7">
    <source>
        <dbReference type="ARBA" id="ARBA00023136"/>
    </source>
</evidence>
<dbReference type="PANTHER" id="PTHR31503">
    <property type="entry name" value="VACUOLAR CALCIUM ION TRANSPORTER"/>
    <property type="match status" value="1"/>
</dbReference>
<dbReference type="EMBL" id="PKPP01001927">
    <property type="protein sequence ID" value="PWA78886.1"/>
    <property type="molecule type" value="Genomic_DNA"/>
</dbReference>
<keyword evidence="5 8" id="KW-1133">Transmembrane helix</keyword>
<evidence type="ECO:0000313" key="10">
    <source>
        <dbReference type="EMBL" id="PWA78886.1"/>
    </source>
</evidence>
<feature type="transmembrane region" description="Helical" evidence="8">
    <location>
        <begin position="212"/>
        <end position="232"/>
    </location>
</feature>
<protein>
    <submittedName>
        <fullName evidence="10">Sodium/calcium exchanger membrane region, EF-hand domain pair</fullName>
    </submittedName>
</protein>
<dbReference type="InterPro" id="IPR027469">
    <property type="entry name" value="Cation_efflux_TMD_sf"/>
</dbReference>
<feature type="transmembrane region" description="Helical" evidence="8">
    <location>
        <begin position="20"/>
        <end position="37"/>
    </location>
</feature>
<dbReference type="GO" id="GO:0006874">
    <property type="term" value="P:intracellular calcium ion homeostasis"/>
    <property type="evidence" value="ECO:0007669"/>
    <property type="project" value="TreeGrafter"/>
</dbReference>
<feature type="domain" description="Sodium/calcium exchanger membrane region" evidence="9">
    <location>
        <begin position="112"/>
        <end position="256"/>
    </location>
</feature>
<feature type="transmembrane region" description="Helical" evidence="8">
    <location>
        <begin position="239"/>
        <end position="258"/>
    </location>
</feature>
<dbReference type="GO" id="GO:0016020">
    <property type="term" value="C:membrane"/>
    <property type="evidence" value="ECO:0007669"/>
    <property type="project" value="InterPro"/>
</dbReference>
<evidence type="ECO:0000256" key="1">
    <source>
        <dbReference type="ARBA" id="ARBA00004127"/>
    </source>
</evidence>